<reference evidence="2 3" key="1">
    <citation type="submission" date="2018-06" db="EMBL/GenBank/DDBJ databases">
        <authorList>
            <consortium name="Pathogen Informatics"/>
            <person name="Doyle S."/>
        </authorList>
    </citation>
    <scope>NUCLEOTIDE SEQUENCE [LARGE SCALE GENOMIC DNA]</scope>
    <source>
        <strain evidence="2 3">NCTC13533</strain>
    </source>
</reference>
<dbReference type="InterPro" id="IPR010718">
    <property type="entry name" value="DUF1294"/>
</dbReference>
<proteinExistence type="predicted"/>
<feature type="transmembrane region" description="Helical" evidence="1">
    <location>
        <begin position="51"/>
        <end position="70"/>
    </location>
</feature>
<feature type="transmembrane region" description="Helical" evidence="1">
    <location>
        <begin position="7"/>
        <end position="31"/>
    </location>
</feature>
<organism evidence="2 3">
    <name type="scientific">Chryseobacterium carnipullorum</name>
    <dbReference type="NCBI Taxonomy" id="1124835"/>
    <lineage>
        <taxon>Bacteria</taxon>
        <taxon>Pseudomonadati</taxon>
        <taxon>Bacteroidota</taxon>
        <taxon>Flavobacteriia</taxon>
        <taxon>Flavobacteriales</taxon>
        <taxon>Weeksellaceae</taxon>
        <taxon>Chryseobacterium group</taxon>
        <taxon>Chryseobacterium</taxon>
    </lineage>
</organism>
<keyword evidence="1" id="KW-0472">Membrane</keyword>
<keyword evidence="1" id="KW-1133">Transmembrane helix</keyword>
<evidence type="ECO:0000313" key="3">
    <source>
        <dbReference type="Proteomes" id="UP000255224"/>
    </source>
</evidence>
<name>A0A376DVP8_CHRCU</name>
<evidence type="ECO:0000256" key="1">
    <source>
        <dbReference type="SAM" id="Phobius"/>
    </source>
</evidence>
<dbReference type="RefSeq" id="WP_228426050.1">
    <property type="nucleotide sequence ID" value="NZ_CP033920.1"/>
</dbReference>
<accession>A0A376DVP8</accession>
<dbReference type="Pfam" id="PF06961">
    <property type="entry name" value="DUF1294"/>
    <property type="match status" value="1"/>
</dbReference>
<gene>
    <name evidence="2" type="ORF">NCTC13533_02067</name>
</gene>
<dbReference type="EMBL" id="UFVQ01000003">
    <property type="protein sequence ID" value="STC96045.1"/>
    <property type="molecule type" value="Genomic_DNA"/>
</dbReference>
<protein>
    <submittedName>
        <fullName evidence="2">Protein of uncharacterized function (DUF1294)</fullName>
    </submittedName>
</protein>
<keyword evidence="1" id="KW-0812">Transmembrane</keyword>
<dbReference type="Proteomes" id="UP000255224">
    <property type="component" value="Unassembled WGS sequence"/>
</dbReference>
<dbReference type="AlphaFoldDB" id="A0A376DVP8"/>
<feature type="transmembrane region" description="Helical" evidence="1">
    <location>
        <begin position="79"/>
        <end position="100"/>
    </location>
</feature>
<sequence>MAEALEVTIQFTTFTPMIYLLLIINLLTIIFFGWDKKLAIQYKRRIPENTLLGLTCVGGTGGAIVGMLIFRHKISKKSFLLKFSGVVLIQGFLILCYLKFFRFLV</sequence>
<evidence type="ECO:0000313" key="2">
    <source>
        <dbReference type="EMBL" id="STC96045.1"/>
    </source>
</evidence>